<keyword evidence="2" id="KW-1185">Reference proteome</keyword>
<dbReference type="Proteomes" id="UP000622017">
    <property type="component" value="Unassembled WGS sequence"/>
</dbReference>
<organism evidence="1 2">
    <name type="scientific">Hymenobacter citatus</name>
    <dbReference type="NCBI Taxonomy" id="2763506"/>
    <lineage>
        <taxon>Bacteria</taxon>
        <taxon>Pseudomonadati</taxon>
        <taxon>Bacteroidota</taxon>
        <taxon>Cytophagia</taxon>
        <taxon>Cytophagales</taxon>
        <taxon>Hymenobacteraceae</taxon>
        <taxon>Hymenobacter</taxon>
    </lineage>
</organism>
<accession>A0ABR7MHY5</accession>
<comment type="caution">
    <text evidence="1">The sequence shown here is derived from an EMBL/GenBank/DDBJ whole genome shotgun (WGS) entry which is preliminary data.</text>
</comment>
<gene>
    <name evidence="1" type="ORF">H8B15_07245</name>
</gene>
<dbReference type="RefSeq" id="WP_187319004.1">
    <property type="nucleotide sequence ID" value="NZ_JACSCY010000004.1"/>
</dbReference>
<proteinExistence type="predicted"/>
<reference evidence="1 2" key="1">
    <citation type="submission" date="2020-08" db="EMBL/GenBank/DDBJ databases">
        <title>Hymenobacter sp.</title>
        <authorList>
            <person name="Kim M.K."/>
        </authorList>
    </citation>
    <scope>NUCLEOTIDE SEQUENCE [LARGE SCALE GENOMIC DNA]</scope>
    <source>
        <strain evidence="1 2">BT507</strain>
    </source>
</reference>
<name>A0ABR7MHY5_9BACT</name>
<evidence type="ECO:0000313" key="2">
    <source>
        <dbReference type="Proteomes" id="UP000622017"/>
    </source>
</evidence>
<protein>
    <submittedName>
        <fullName evidence="1">Uncharacterized protein</fullName>
    </submittedName>
</protein>
<evidence type="ECO:0000313" key="1">
    <source>
        <dbReference type="EMBL" id="MBC6610712.1"/>
    </source>
</evidence>
<sequence length="147" mass="17051">MKTLLIIVAIFLAIPFWYIESRNIYHVGGKNITVWKTVGNACYIMPCAYFDIFAPNNDYVEIMNTNMDVVIAWDKEASDTIMVYSYDKRININSRKVKFILVSQEDLEEKIYEKKENGLKSKLKKNIELVSVHAFESWANDKNGVVL</sequence>
<dbReference type="EMBL" id="JACSCY010000004">
    <property type="protein sequence ID" value="MBC6610712.1"/>
    <property type="molecule type" value="Genomic_DNA"/>
</dbReference>